<comment type="caution">
    <text evidence="2">The sequence shown here is derived from an EMBL/GenBank/DDBJ whole genome shotgun (WGS) entry which is preliminary data.</text>
</comment>
<feature type="domain" description="BTB" evidence="1">
    <location>
        <begin position="21"/>
        <end position="95"/>
    </location>
</feature>
<keyword evidence="3" id="KW-1185">Reference proteome</keyword>
<dbReference type="Gene3D" id="3.30.710.10">
    <property type="entry name" value="Potassium Channel Kv1.1, Chain A"/>
    <property type="match status" value="1"/>
</dbReference>
<dbReference type="PROSITE" id="PS50097">
    <property type="entry name" value="BTB"/>
    <property type="match status" value="1"/>
</dbReference>
<reference evidence="2 3" key="1">
    <citation type="submission" date="2015-03" db="EMBL/GenBank/DDBJ databases">
        <title>RNA-seq based gene annotation and comparative genomics of four Zymoseptoria species reveal species-specific pathogenicity related genes and transposable element activity.</title>
        <authorList>
            <person name="Grandaubert J."/>
            <person name="Bhattacharyya A."/>
            <person name="Stukenbrock E.H."/>
        </authorList>
    </citation>
    <scope>NUCLEOTIDE SEQUENCE [LARGE SCALE GENOMIC DNA]</scope>
    <source>
        <strain evidence="2 3">Zb18110</strain>
    </source>
</reference>
<dbReference type="Proteomes" id="UP000033647">
    <property type="component" value="Unassembled WGS sequence"/>
</dbReference>
<dbReference type="OrthoDB" id="3649185at2759"/>
<dbReference type="Pfam" id="PF00651">
    <property type="entry name" value="BTB"/>
    <property type="match status" value="1"/>
</dbReference>
<dbReference type="CDD" id="cd18186">
    <property type="entry name" value="BTB_POZ_ZBTB_KLHL-like"/>
    <property type="match status" value="1"/>
</dbReference>
<proteinExistence type="predicted"/>
<dbReference type="STRING" id="1047168.A0A0F4H0D3"/>
<dbReference type="PANTHER" id="PTHR47843">
    <property type="entry name" value="BTB DOMAIN-CONTAINING PROTEIN-RELATED"/>
    <property type="match status" value="1"/>
</dbReference>
<evidence type="ECO:0000313" key="2">
    <source>
        <dbReference type="EMBL" id="KJY01921.1"/>
    </source>
</evidence>
<name>A0A0F4H0D3_9PEZI</name>
<evidence type="ECO:0000259" key="1">
    <source>
        <dbReference type="PROSITE" id="PS50097"/>
    </source>
</evidence>
<dbReference type="AlphaFoldDB" id="A0A0F4H0D3"/>
<sequence>MSPEDCLKEGLSDLYKFGNFSDFTIKYGPHAANVHKAVICAQSSYFRIACDENGFKEGKISMITLDTSDDPASDDVEAIGYLIYFFYHLDYEVKMPRTGSGETSQARIAANMPGASALAHAKVFAIAEKYQVPGLKNLAVSKFKAAMEVPQQKHADLAEIITTVFNTTPETVRDLRDLVSARLTTDCTLLDRKDIEIAVNNVSGLTFELLRGAHKATAALQTARANWGPPTMCSFCAGRPASRCYNCRKA</sequence>
<gene>
    <name evidence="2" type="ORF">TI39_contig272g00004</name>
</gene>
<dbReference type="SUPFAM" id="SSF54695">
    <property type="entry name" value="POZ domain"/>
    <property type="match status" value="1"/>
</dbReference>
<dbReference type="InterPro" id="IPR011333">
    <property type="entry name" value="SKP1/BTB/POZ_sf"/>
</dbReference>
<accession>A0A0F4H0D3</accession>
<organism evidence="2 3">
    <name type="scientific">Zymoseptoria brevis</name>
    <dbReference type="NCBI Taxonomy" id="1047168"/>
    <lineage>
        <taxon>Eukaryota</taxon>
        <taxon>Fungi</taxon>
        <taxon>Dikarya</taxon>
        <taxon>Ascomycota</taxon>
        <taxon>Pezizomycotina</taxon>
        <taxon>Dothideomycetes</taxon>
        <taxon>Dothideomycetidae</taxon>
        <taxon>Mycosphaerellales</taxon>
        <taxon>Mycosphaerellaceae</taxon>
        <taxon>Zymoseptoria</taxon>
    </lineage>
</organism>
<evidence type="ECO:0000313" key="3">
    <source>
        <dbReference type="Proteomes" id="UP000033647"/>
    </source>
</evidence>
<protein>
    <recommendedName>
        <fullName evidence="1">BTB domain-containing protein</fullName>
    </recommendedName>
</protein>
<dbReference type="InterPro" id="IPR000210">
    <property type="entry name" value="BTB/POZ_dom"/>
</dbReference>
<dbReference type="EMBL" id="LAFY01000264">
    <property type="protein sequence ID" value="KJY01921.1"/>
    <property type="molecule type" value="Genomic_DNA"/>
</dbReference>
<dbReference type="PANTHER" id="PTHR47843:SF5">
    <property type="entry name" value="BTB_POZ DOMAIN PROTEIN"/>
    <property type="match status" value="1"/>
</dbReference>